<protein>
    <submittedName>
        <fullName evidence="7">ABC transporter ATP-binding protein</fullName>
    </submittedName>
</protein>
<dbReference type="GO" id="GO:0005524">
    <property type="term" value="F:ATP binding"/>
    <property type="evidence" value="ECO:0007669"/>
    <property type="project" value="UniProtKB-KW"/>
</dbReference>
<dbReference type="Pfam" id="PF00664">
    <property type="entry name" value="ABC_membrane"/>
    <property type="match status" value="1"/>
</dbReference>
<dbReference type="PROSITE" id="PS50929">
    <property type="entry name" value="ABC_TM1F"/>
    <property type="match status" value="1"/>
</dbReference>
<feature type="non-terminal residue" evidence="7">
    <location>
        <position position="341"/>
    </location>
</feature>
<reference evidence="7" key="1">
    <citation type="submission" date="2019-03" db="EMBL/GenBank/DDBJ databases">
        <title>Lake Tanganyika Metagenome-Assembled Genomes (MAGs).</title>
        <authorList>
            <person name="Tran P."/>
        </authorList>
    </citation>
    <scope>NUCLEOTIDE SEQUENCE</scope>
    <source>
        <strain evidence="7">K_DeepCast_65m_m2_066</strain>
    </source>
</reference>
<dbReference type="Gene3D" id="1.20.1560.10">
    <property type="entry name" value="ABC transporter type 1, transmembrane domain"/>
    <property type="match status" value="1"/>
</dbReference>
<keyword evidence="3 5" id="KW-1133">Transmembrane helix</keyword>
<dbReference type="PANTHER" id="PTHR43394:SF1">
    <property type="entry name" value="ATP-BINDING CASSETTE SUB-FAMILY B MEMBER 10, MITOCHONDRIAL"/>
    <property type="match status" value="1"/>
</dbReference>
<feature type="domain" description="ABC transmembrane type-1" evidence="6">
    <location>
        <begin position="20"/>
        <end position="306"/>
    </location>
</feature>
<evidence type="ECO:0000313" key="7">
    <source>
        <dbReference type="EMBL" id="MBM3223960.1"/>
    </source>
</evidence>
<organism evidence="7 8">
    <name type="scientific">Tectimicrobiota bacterium</name>
    <dbReference type="NCBI Taxonomy" id="2528274"/>
    <lineage>
        <taxon>Bacteria</taxon>
        <taxon>Pseudomonadati</taxon>
        <taxon>Nitrospinota/Tectimicrobiota group</taxon>
        <taxon>Candidatus Tectimicrobiota</taxon>
    </lineage>
</organism>
<evidence type="ECO:0000256" key="2">
    <source>
        <dbReference type="ARBA" id="ARBA00022692"/>
    </source>
</evidence>
<evidence type="ECO:0000256" key="1">
    <source>
        <dbReference type="ARBA" id="ARBA00004651"/>
    </source>
</evidence>
<evidence type="ECO:0000256" key="3">
    <source>
        <dbReference type="ARBA" id="ARBA00022989"/>
    </source>
</evidence>
<dbReference type="GO" id="GO:0015421">
    <property type="term" value="F:ABC-type oligopeptide transporter activity"/>
    <property type="evidence" value="ECO:0007669"/>
    <property type="project" value="TreeGrafter"/>
</dbReference>
<dbReference type="InterPro" id="IPR039421">
    <property type="entry name" value="Type_1_exporter"/>
</dbReference>
<evidence type="ECO:0000256" key="5">
    <source>
        <dbReference type="SAM" id="Phobius"/>
    </source>
</evidence>
<keyword evidence="2 5" id="KW-0812">Transmembrane</keyword>
<dbReference type="PANTHER" id="PTHR43394">
    <property type="entry name" value="ATP-DEPENDENT PERMEASE MDL1, MITOCHONDRIAL"/>
    <property type="match status" value="1"/>
</dbReference>
<proteinExistence type="predicted"/>
<dbReference type="EMBL" id="VGLS01000232">
    <property type="protein sequence ID" value="MBM3223960.1"/>
    <property type="molecule type" value="Genomic_DNA"/>
</dbReference>
<dbReference type="GO" id="GO:0005886">
    <property type="term" value="C:plasma membrane"/>
    <property type="evidence" value="ECO:0007669"/>
    <property type="project" value="UniProtKB-SubCell"/>
</dbReference>
<dbReference type="SUPFAM" id="SSF90123">
    <property type="entry name" value="ABC transporter transmembrane region"/>
    <property type="match status" value="1"/>
</dbReference>
<feature type="transmembrane region" description="Helical" evidence="5">
    <location>
        <begin position="146"/>
        <end position="178"/>
    </location>
</feature>
<evidence type="ECO:0000256" key="4">
    <source>
        <dbReference type="ARBA" id="ARBA00023136"/>
    </source>
</evidence>
<comment type="subcellular location">
    <subcellularLocation>
        <location evidence="1">Cell membrane</location>
        <topology evidence="1">Multi-pass membrane protein</topology>
    </subcellularLocation>
</comment>
<accession>A0A937W2F1</accession>
<name>A0A937W2F1_UNCTE</name>
<evidence type="ECO:0000313" key="8">
    <source>
        <dbReference type="Proteomes" id="UP000712673"/>
    </source>
</evidence>
<dbReference type="AlphaFoldDB" id="A0A937W2F1"/>
<keyword evidence="4 5" id="KW-0472">Membrane</keyword>
<keyword evidence="7" id="KW-0067">ATP-binding</keyword>
<dbReference type="CDD" id="cd07346">
    <property type="entry name" value="ABC_6TM_exporters"/>
    <property type="match status" value="1"/>
</dbReference>
<evidence type="ECO:0000259" key="6">
    <source>
        <dbReference type="PROSITE" id="PS50929"/>
    </source>
</evidence>
<feature type="transmembrane region" description="Helical" evidence="5">
    <location>
        <begin position="20"/>
        <end position="41"/>
    </location>
</feature>
<dbReference type="InterPro" id="IPR036640">
    <property type="entry name" value="ABC1_TM_sf"/>
</dbReference>
<gene>
    <name evidence="7" type="ORF">FJZ47_09185</name>
</gene>
<dbReference type="Proteomes" id="UP000712673">
    <property type="component" value="Unassembled WGS sequence"/>
</dbReference>
<feature type="transmembrane region" description="Helical" evidence="5">
    <location>
        <begin position="53"/>
        <end position="73"/>
    </location>
</feature>
<keyword evidence="7" id="KW-0547">Nucleotide-binding</keyword>
<sequence>MYAYLWELRPYFRQVAGQLVLGSLAGIVMNTAIILPALLLGRALDTAQAFVRGDVSAGAVGWAALAFVGGTLLTEGPRIAKRWWLMTANARILAHLRADAWRGVVAWPMARLDSTPAGDIMARILGDVEVLGVGIREFTIETWDTLLFSLSLLITMLVLDAPLTVLAFVPVPVAMLLAKATGRWVATRTTVSRQASAALTTAIQEQLAGIRVLRLFGRTGEAVDRVDTLSEQQANANLALVRLRGGLRPVYTTLMSAGVLLIVWRGGEQVIQGAMTVGTFIAYLELYLRFVNRGFRVPQMLNAIQSGSAAYARLQTLLAPPVTLAHEPPGASFRANHLVGL</sequence>
<comment type="caution">
    <text evidence="7">The sequence shown here is derived from an EMBL/GenBank/DDBJ whole genome shotgun (WGS) entry which is preliminary data.</text>
</comment>
<dbReference type="InterPro" id="IPR011527">
    <property type="entry name" value="ABC1_TM_dom"/>
</dbReference>